<evidence type="ECO:0000313" key="7">
    <source>
        <dbReference type="EMBL" id="EIM56565.1"/>
    </source>
</evidence>
<keyword evidence="4 6" id="KW-0472">Membrane</keyword>
<name>I5ARZ2_EUBC6</name>
<dbReference type="InterPro" id="IPR000292">
    <property type="entry name" value="For/NO2_transpt"/>
</dbReference>
<reference evidence="7 8" key="1">
    <citation type="submission" date="2010-08" db="EMBL/GenBank/DDBJ databases">
        <authorList>
            <consortium name="US DOE Joint Genome Institute (JGI-PGF)"/>
            <person name="Lucas S."/>
            <person name="Copeland A."/>
            <person name="Lapidus A."/>
            <person name="Cheng J.-F."/>
            <person name="Bruce D."/>
            <person name="Goodwin L."/>
            <person name="Pitluck S."/>
            <person name="Land M.L."/>
            <person name="Hauser L."/>
            <person name="Chang Y.-J."/>
            <person name="Anderson I.J."/>
            <person name="Johnson E."/>
            <person name="Mulhopadhyay B."/>
            <person name="Kyrpides N."/>
            <person name="Woyke T.J."/>
        </authorList>
    </citation>
    <scope>NUCLEOTIDE SEQUENCE [LARGE SCALE GENOMIC DNA]</scope>
    <source>
        <strain evidence="7 8">6</strain>
    </source>
</reference>
<dbReference type="GO" id="GO:0005886">
    <property type="term" value="C:plasma membrane"/>
    <property type="evidence" value="ECO:0007669"/>
    <property type="project" value="TreeGrafter"/>
</dbReference>
<gene>
    <name evidence="7" type="ORF">EubceDRAFT1_0727</name>
</gene>
<dbReference type="PANTHER" id="PTHR30520:SF6">
    <property type="entry name" value="FORMATE_NITRATE FAMILY TRANSPORTER (EUROFUNG)"/>
    <property type="match status" value="1"/>
</dbReference>
<accession>I5ARZ2</accession>
<dbReference type="InterPro" id="IPR023271">
    <property type="entry name" value="Aquaporin-like"/>
</dbReference>
<keyword evidence="3 6" id="KW-1133">Transmembrane helix</keyword>
<dbReference type="GO" id="GO:0015499">
    <property type="term" value="F:formate transmembrane transporter activity"/>
    <property type="evidence" value="ECO:0007669"/>
    <property type="project" value="TreeGrafter"/>
</dbReference>
<comment type="similarity">
    <text evidence="5">Belongs to the FNT transporter (TC 1.A.16) family.</text>
</comment>
<feature type="transmembrane region" description="Helical" evidence="6">
    <location>
        <begin position="60"/>
        <end position="81"/>
    </location>
</feature>
<feature type="transmembrane region" description="Helical" evidence="6">
    <location>
        <begin position="152"/>
        <end position="174"/>
    </location>
</feature>
<keyword evidence="8" id="KW-1185">Reference proteome</keyword>
<organism evidence="7 8">
    <name type="scientific">Eubacterium cellulosolvens (strain ATCC 43171 / JCM 9499 / 6)</name>
    <name type="common">Cillobacterium cellulosolvens</name>
    <dbReference type="NCBI Taxonomy" id="633697"/>
    <lineage>
        <taxon>Bacteria</taxon>
        <taxon>Bacillati</taxon>
        <taxon>Bacillota</taxon>
        <taxon>Clostridia</taxon>
        <taxon>Eubacteriales</taxon>
        <taxon>Eubacteriaceae</taxon>
        <taxon>Eubacterium</taxon>
    </lineage>
</organism>
<feature type="transmembrane region" description="Helical" evidence="6">
    <location>
        <begin position="27"/>
        <end position="48"/>
    </location>
</feature>
<keyword evidence="2 6" id="KW-0812">Transmembrane</keyword>
<feature type="transmembrane region" description="Helical" evidence="6">
    <location>
        <begin position="102"/>
        <end position="124"/>
    </location>
</feature>
<comment type="subcellular location">
    <subcellularLocation>
        <location evidence="1">Membrane</location>
        <topology evidence="1">Multi-pass membrane protein</topology>
    </subcellularLocation>
</comment>
<dbReference type="Gene3D" id="1.20.1080.10">
    <property type="entry name" value="Glycerol uptake facilitator protein"/>
    <property type="match status" value="1"/>
</dbReference>
<reference evidence="7 8" key="2">
    <citation type="submission" date="2012-02" db="EMBL/GenBank/DDBJ databases">
        <title>Improved High-Quality Draft sequence of Eubacterium cellulosolvens 6.</title>
        <authorList>
            <consortium name="US DOE Joint Genome Institute"/>
            <person name="Lucas S."/>
            <person name="Han J."/>
            <person name="Lapidus A."/>
            <person name="Cheng J.-F."/>
            <person name="Goodwin L."/>
            <person name="Pitluck S."/>
            <person name="Peters L."/>
            <person name="Mikhailova N."/>
            <person name="Gu W."/>
            <person name="Detter J.C."/>
            <person name="Han C."/>
            <person name="Tapia R."/>
            <person name="Land M."/>
            <person name="Hauser L."/>
            <person name="Kyrpides N."/>
            <person name="Ivanova N."/>
            <person name="Pagani I."/>
            <person name="Johnson E."/>
            <person name="Mukhopadhyay B."/>
            <person name="Anderson I."/>
            <person name="Woyke T."/>
        </authorList>
    </citation>
    <scope>NUCLEOTIDE SEQUENCE [LARGE SCALE GENOMIC DNA]</scope>
    <source>
        <strain evidence="7 8">6</strain>
    </source>
</reference>
<evidence type="ECO:0000256" key="4">
    <source>
        <dbReference type="ARBA" id="ARBA00023136"/>
    </source>
</evidence>
<dbReference type="PANTHER" id="PTHR30520">
    <property type="entry name" value="FORMATE TRANSPORTER-RELATED"/>
    <property type="match status" value="1"/>
</dbReference>
<dbReference type="EMBL" id="CM001487">
    <property type="protein sequence ID" value="EIM56565.1"/>
    <property type="molecule type" value="Genomic_DNA"/>
</dbReference>
<evidence type="ECO:0000256" key="1">
    <source>
        <dbReference type="ARBA" id="ARBA00004141"/>
    </source>
</evidence>
<evidence type="ECO:0000256" key="5">
    <source>
        <dbReference type="ARBA" id="ARBA00049660"/>
    </source>
</evidence>
<evidence type="ECO:0000256" key="3">
    <source>
        <dbReference type="ARBA" id="ARBA00022989"/>
    </source>
</evidence>
<proteinExistence type="inferred from homology"/>
<dbReference type="Pfam" id="PF01226">
    <property type="entry name" value="Form_Nir_trans"/>
    <property type="match status" value="1"/>
</dbReference>
<evidence type="ECO:0000313" key="8">
    <source>
        <dbReference type="Proteomes" id="UP000005753"/>
    </source>
</evidence>
<sequence length="277" mass="29159">MLKSISETIDGYIEGAVAKTKNPLWKFILLGIMAGFFIGAGAAISNVAMHSIPSVGVARLVAGCTFPIGLMMIVFLGGELFTGDCMIAMACLRGKVKVTKMIGILILVWITNLAGGFLMALLIAHSGQLAYSNNLLGAFTIKLAVGKAGIDFGTGVCSGILCNIFVCAAVLMAAMAKDMAGKIMAIFFPIMSFVIGGFEHCVANMYYIPAGIFAAGNATYAEVSAKEYGITKDQLASLNWGTFFVNNELPVTIGNIIGGMVCISLVLVLLNRKQKEA</sequence>
<dbReference type="eggNOG" id="COG2116">
    <property type="taxonomic scope" value="Bacteria"/>
</dbReference>
<evidence type="ECO:0000256" key="2">
    <source>
        <dbReference type="ARBA" id="ARBA00022692"/>
    </source>
</evidence>
<dbReference type="STRING" id="633697.EubceDRAFT1_0727"/>
<dbReference type="Proteomes" id="UP000005753">
    <property type="component" value="Chromosome"/>
</dbReference>
<protein>
    <submittedName>
        <fullName evidence="7">Formate/nitrite transporter family protein</fullName>
    </submittedName>
</protein>
<feature type="transmembrane region" description="Helical" evidence="6">
    <location>
        <begin position="249"/>
        <end position="270"/>
    </location>
</feature>
<dbReference type="HOGENOM" id="CLU_036896_3_0_9"/>
<dbReference type="AlphaFoldDB" id="I5ARZ2"/>
<feature type="transmembrane region" description="Helical" evidence="6">
    <location>
        <begin position="186"/>
        <end position="208"/>
    </location>
</feature>
<evidence type="ECO:0000256" key="6">
    <source>
        <dbReference type="SAM" id="Phobius"/>
    </source>
</evidence>
<dbReference type="OrthoDB" id="9786493at2"/>